<dbReference type="Proteomes" id="UP000717585">
    <property type="component" value="Unassembled WGS sequence"/>
</dbReference>
<dbReference type="Gene3D" id="3.30.870.10">
    <property type="entry name" value="Endonuclease Chain A"/>
    <property type="match status" value="2"/>
</dbReference>
<dbReference type="Pfam" id="PF06087">
    <property type="entry name" value="Tyr-DNA_phospho"/>
    <property type="match status" value="1"/>
</dbReference>
<evidence type="ECO:0000313" key="13">
    <source>
        <dbReference type="Proteomes" id="UP000717585"/>
    </source>
</evidence>
<evidence type="ECO:0000256" key="5">
    <source>
        <dbReference type="ARBA" id="ARBA00022801"/>
    </source>
</evidence>
<keyword evidence="5" id="KW-0378">Hydrolase</keyword>
<keyword evidence="4" id="KW-0227">DNA damage</keyword>
<evidence type="ECO:0000256" key="2">
    <source>
        <dbReference type="ARBA" id="ARBA00010205"/>
    </source>
</evidence>
<evidence type="ECO:0000256" key="3">
    <source>
        <dbReference type="ARBA" id="ARBA00022722"/>
    </source>
</evidence>
<feature type="binding site" evidence="10">
    <location>
        <position position="297"/>
    </location>
    <ligand>
        <name>substrate</name>
    </ligand>
</feature>
<feature type="binding site" evidence="10">
    <location>
        <position position="101"/>
    </location>
    <ligand>
        <name>substrate</name>
    </ligand>
</feature>
<dbReference type="SUPFAM" id="SSF56024">
    <property type="entry name" value="Phospholipase D/nuclease"/>
    <property type="match status" value="2"/>
</dbReference>
<dbReference type="PANTHER" id="PTHR12415">
    <property type="entry name" value="TYROSYL-DNA PHOSPHODIESTERASE 1"/>
    <property type="match status" value="1"/>
</dbReference>
<dbReference type="GO" id="GO:0003690">
    <property type="term" value="F:double-stranded DNA binding"/>
    <property type="evidence" value="ECO:0007669"/>
    <property type="project" value="TreeGrafter"/>
</dbReference>
<evidence type="ECO:0000256" key="9">
    <source>
        <dbReference type="PIRSR" id="PIRSR610347-1"/>
    </source>
</evidence>
<gene>
    <name evidence="12" type="ORF">J8273_2622</name>
</gene>
<protein>
    <submittedName>
        <fullName evidence="12">Tyrosyl-DNA phosphodiesterase I</fullName>
    </submittedName>
</protein>
<dbReference type="GO" id="GO:0004527">
    <property type="term" value="F:exonuclease activity"/>
    <property type="evidence" value="ECO:0007669"/>
    <property type="project" value="UniProtKB-KW"/>
</dbReference>
<dbReference type="GO" id="GO:0017005">
    <property type="term" value="F:3'-tyrosyl-DNA phosphodiesterase activity"/>
    <property type="evidence" value="ECO:0007669"/>
    <property type="project" value="TreeGrafter"/>
</dbReference>
<keyword evidence="7" id="KW-0234">DNA repair</keyword>
<evidence type="ECO:0000256" key="10">
    <source>
        <dbReference type="PIRSR" id="PIRSR610347-2"/>
    </source>
</evidence>
<keyword evidence="6" id="KW-0269">Exonuclease</keyword>
<dbReference type="AlphaFoldDB" id="A0A8J6B0D5"/>
<reference evidence="12" key="1">
    <citation type="submission" date="2021-05" db="EMBL/GenBank/DDBJ databases">
        <title>A free-living protist that lacks canonical eukaryotic 1 DNA replication and segregation systems.</title>
        <authorList>
            <person name="Salas-Leiva D.E."/>
            <person name="Tromer E.C."/>
            <person name="Curtis B.A."/>
            <person name="Jerlstrom-Hultqvist J."/>
            <person name="Kolisko M."/>
            <person name="Yi Z."/>
            <person name="Salas-Leiva J.S."/>
            <person name="Gallot-Lavallee L."/>
            <person name="Kops G.J.P.L."/>
            <person name="Archibald J.M."/>
            <person name="Simpson A.G.B."/>
            <person name="Roger A.J."/>
        </authorList>
    </citation>
    <scope>NUCLEOTIDE SEQUENCE</scope>
    <source>
        <strain evidence="12">BICM</strain>
    </source>
</reference>
<comment type="caution">
    <text evidence="12">The sequence shown here is derived from an EMBL/GenBank/DDBJ whole genome shotgun (WGS) entry which is preliminary data.</text>
</comment>
<comment type="similarity">
    <text evidence="2">Belongs to the tyrosyl-DNA phosphodiesterase family.</text>
</comment>
<proteinExistence type="inferred from homology"/>
<dbReference type="OrthoDB" id="47785at2759"/>
<comment type="subcellular location">
    <subcellularLocation>
        <location evidence="1">Nucleus</location>
    </subcellularLocation>
</comment>
<keyword evidence="8" id="KW-0539">Nucleus</keyword>
<dbReference type="EMBL" id="JAHDYR010000008">
    <property type="protein sequence ID" value="KAG9395715.1"/>
    <property type="molecule type" value="Genomic_DNA"/>
</dbReference>
<dbReference type="PANTHER" id="PTHR12415:SF0">
    <property type="entry name" value="TYROSYL-DNA PHOSPHODIESTERASE 1"/>
    <property type="match status" value="1"/>
</dbReference>
<feature type="site" description="Interaction with DNA" evidence="11">
    <location>
        <position position="319"/>
    </location>
</feature>
<evidence type="ECO:0000256" key="1">
    <source>
        <dbReference type="ARBA" id="ARBA00004123"/>
    </source>
</evidence>
<dbReference type="InterPro" id="IPR010347">
    <property type="entry name" value="Tdp1"/>
</dbReference>
<evidence type="ECO:0000256" key="8">
    <source>
        <dbReference type="ARBA" id="ARBA00023242"/>
    </source>
</evidence>
<sequence>MFPPFKAGRVLSNRVAACLDSVGADLTYEFKELINEDISHGILTTYGVNTEFVVTQLPETAPFTVICHYDANRVSSGARALTPNIKLALPHIAPQESMHAKVYLLYHAMFLRLVVGSANLTPTDHSGMRQAIVYFDLPRRRFPHRVEHQVAAALSALMSDLGVDQSTLDFDRYDWTSIGPDVRMVVSIPGQHSTSGTVPLGHLALPHQILSEVTVQCSSVQSYPRFHQQLLDSLMLRPHGTFRVAFPSVRAVVGSAGGASYLHCKPEAAECIRAHRQSSFSDIVMKEGQPRLLSHSKLITAIEPSGDLAWVYLGSANLSAAAWGVITGQTITIRNHEAGFVFLSPNADVFEAIPYRMPPPTYQPNDVPYVEVIDDNRMVGSFDTPG</sequence>
<feature type="active site" description="Proton donor/acceptor" evidence="9">
    <location>
        <position position="295"/>
    </location>
</feature>
<evidence type="ECO:0000256" key="4">
    <source>
        <dbReference type="ARBA" id="ARBA00022763"/>
    </source>
</evidence>
<feature type="active site" description="Nucleophile" evidence="9">
    <location>
        <position position="99"/>
    </location>
</feature>
<dbReference type="GO" id="GO:0005634">
    <property type="term" value="C:nucleus"/>
    <property type="evidence" value="ECO:0007669"/>
    <property type="project" value="UniProtKB-SubCell"/>
</dbReference>
<evidence type="ECO:0000256" key="7">
    <source>
        <dbReference type="ARBA" id="ARBA00023204"/>
    </source>
</evidence>
<evidence type="ECO:0000256" key="6">
    <source>
        <dbReference type="ARBA" id="ARBA00022839"/>
    </source>
</evidence>
<name>A0A8J6B0D5_9EUKA</name>
<dbReference type="GO" id="GO:0006281">
    <property type="term" value="P:DNA repair"/>
    <property type="evidence" value="ECO:0007669"/>
    <property type="project" value="UniProtKB-KW"/>
</dbReference>
<keyword evidence="13" id="KW-1185">Reference proteome</keyword>
<keyword evidence="3" id="KW-0540">Nuclease</keyword>
<organism evidence="12 13">
    <name type="scientific">Carpediemonas membranifera</name>
    <dbReference type="NCBI Taxonomy" id="201153"/>
    <lineage>
        <taxon>Eukaryota</taxon>
        <taxon>Metamonada</taxon>
        <taxon>Carpediemonas-like organisms</taxon>
        <taxon>Carpediemonas</taxon>
    </lineage>
</organism>
<accession>A0A8J6B0D5</accession>
<evidence type="ECO:0000313" key="12">
    <source>
        <dbReference type="EMBL" id="KAG9395715.1"/>
    </source>
</evidence>
<dbReference type="GO" id="GO:0003697">
    <property type="term" value="F:single-stranded DNA binding"/>
    <property type="evidence" value="ECO:0007669"/>
    <property type="project" value="TreeGrafter"/>
</dbReference>
<evidence type="ECO:0000256" key="11">
    <source>
        <dbReference type="PIRSR" id="PIRSR610347-3"/>
    </source>
</evidence>